<dbReference type="OrthoDB" id="71260at2759"/>
<dbReference type="EMBL" id="CAJNOM010000154">
    <property type="protein sequence ID" value="CAF1151002.1"/>
    <property type="molecule type" value="Genomic_DNA"/>
</dbReference>
<dbReference type="Proteomes" id="UP000663832">
    <property type="component" value="Unassembled WGS sequence"/>
</dbReference>
<evidence type="ECO:0000313" key="2">
    <source>
        <dbReference type="Proteomes" id="UP000663832"/>
    </source>
</evidence>
<reference evidence="1" key="1">
    <citation type="submission" date="2021-02" db="EMBL/GenBank/DDBJ databases">
        <authorList>
            <person name="Nowell W R."/>
        </authorList>
    </citation>
    <scope>NUCLEOTIDE SEQUENCE</scope>
</reference>
<accession>A0A814SU27</accession>
<name>A0A814SU27_9BILA</name>
<dbReference type="AlphaFoldDB" id="A0A814SU27"/>
<protein>
    <submittedName>
        <fullName evidence="1">Uncharacterized protein</fullName>
    </submittedName>
</protein>
<keyword evidence="2" id="KW-1185">Reference proteome</keyword>
<sequence length="133" mass="15080">MSSCTKFIFSHFHSSVCTFNYTDSCSNGTRCKVTTVQDFASFDLFTEQIAEELYKTYNLSPFVVIAKWNRKTIDFNRGLEEATFNHPKAIRAYNGYHNYIQRAIKTSSPLEGSSSRRKAADCGSVATLINAEY</sequence>
<evidence type="ECO:0000313" key="1">
    <source>
        <dbReference type="EMBL" id="CAF1151002.1"/>
    </source>
</evidence>
<comment type="caution">
    <text evidence="1">The sequence shown here is derived from an EMBL/GenBank/DDBJ whole genome shotgun (WGS) entry which is preliminary data.</text>
</comment>
<organism evidence="1 2">
    <name type="scientific">Adineta steineri</name>
    <dbReference type="NCBI Taxonomy" id="433720"/>
    <lineage>
        <taxon>Eukaryota</taxon>
        <taxon>Metazoa</taxon>
        <taxon>Spiralia</taxon>
        <taxon>Gnathifera</taxon>
        <taxon>Rotifera</taxon>
        <taxon>Eurotatoria</taxon>
        <taxon>Bdelloidea</taxon>
        <taxon>Adinetida</taxon>
        <taxon>Adinetidae</taxon>
        <taxon>Adineta</taxon>
    </lineage>
</organism>
<gene>
    <name evidence="1" type="ORF">QVE165_LOCUS23016</name>
</gene>
<proteinExistence type="predicted"/>